<feature type="domain" description="DPH-type MB" evidence="6">
    <location>
        <begin position="79"/>
        <end position="141"/>
    </location>
</feature>
<evidence type="ECO:0000259" key="6">
    <source>
        <dbReference type="PROSITE" id="PS51074"/>
    </source>
</evidence>
<dbReference type="AlphaFoldDB" id="A0A9N9ZZB9"/>
<dbReference type="InterPro" id="IPR036869">
    <property type="entry name" value="J_dom_sf"/>
</dbReference>
<dbReference type="EMBL" id="OU963871">
    <property type="protein sequence ID" value="CAH0382880.1"/>
    <property type="molecule type" value="Genomic_DNA"/>
</dbReference>
<comment type="similarity">
    <text evidence="1">Belongs to the DPH4 family.</text>
</comment>
<keyword evidence="4" id="KW-0408">Iron</keyword>
<dbReference type="Proteomes" id="UP001152759">
    <property type="component" value="Chromosome 10"/>
</dbReference>
<keyword evidence="8" id="KW-1185">Reference proteome</keyword>
<dbReference type="InterPro" id="IPR007872">
    <property type="entry name" value="DPH_MB_dom"/>
</dbReference>
<dbReference type="Gene3D" id="1.10.287.110">
    <property type="entry name" value="DnaJ domain"/>
    <property type="match status" value="1"/>
</dbReference>
<evidence type="ECO:0000256" key="4">
    <source>
        <dbReference type="ARBA" id="ARBA00023004"/>
    </source>
</evidence>
<dbReference type="PROSITE" id="PS51074">
    <property type="entry name" value="DPH_MB"/>
    <property type="match status" value="1"/>
</dbReference>
<reference evidence="7" key="1">
    <citation type="submission" date="2021-12" db="EMBL/GenBank/DDBJ databases">
        <authorList>
            <person name="King R."/>
        </authorList>
    </citation>
    <scope>NUCLEOTIDE SEQUENCE</scope>
</reference>
<evidence type="ECO:0000313" key="7">
    <source>
        <dbReference type="EMBL" id="CAH0382880.1"/>
    </source>
</evidence>
<dbReference type="SMART" id="SM00271">
    <property type="entry name" value="DnaJ"/>
    <property type="match status" value="1"/>
</dbReference>
<name>A0A9N9ZZB9_BEMTA</name>
<proteinExistence type="inferred from homology"/>
<evidence type="ECO:0000259" key="5">
    <source>
        <dbReference type="PROSITE" id="PS50076"/>
    </source>
</evidence>
<organism evidence="7 8">
    <name type="scientific">Bemisia tabaci</name>
    <name type="common">Sweetpotato whitefly</name>
    <name type="synonym">Aleurodes tabaci</name>
    <dbReference type="NCBI Taxonomy" id="7038"/>
    <lineage>
        <taxon>Eukaryota</taxon>
        <taxon>Metazoa</taxon>
        <taxon>Ecdysozoa</taxon>
        <taxon>Arthropoda</taxon>
        <taxon>Hexapoda</taxon>
        <taxon>Insecta</taxon>
        <taxon>Pterygota</taxon>
        <taxon>Neoptera</taxon>
        <taxon>Paraneoptera</taxon>
        <taxon>Hemiptera</taxon>
        <taxon>Sternorrhyncha</taxon>
        <taxon>Aleyrodoidea</taxon>
        <taxon>Aleyrodidae</taxon>
        <taxon>Aleyrodinae</taxon>
        <taxon>Bemisia</taxon>
    </lineage>
</organism>
<gene>
    <name evidence="7" type="ORF">BEMITA_LOCUS2376</name>
</gene>
<keyword evidence="2" id="KW-0479">Metal-binding</keyword>
<dbReference type="SUPFAM" id="SSF144217">
    <property type="entry name" value="CSL zinc finger"/>
    <property type="match status" value="1"/>
</dbReference>
<feature type="domain" description="J" evidence="5">
    <location>
        <begin position="4"/>
        <end position="73"/>
    </location>
</feature>
<dbReference type="PANTHER" id="PTHR45255:SF1">
    <property type="entry name" value="DNAJ HOMOLOG SUBFAMILY C MEMBER 24"/>
    <property type="match status" value="1"/>
</dbReference>
<protein>
    <submittedName>
        <fullName evidence="7">Uncharacterized protein</fullName>
    </submittedName>
</protein>
<evidence type="ECO:0000256" key="2">
    <source>
        <dbReference type="ARBA" id="ARBA00022723"/>
    </source>
</evidence>
<dbReference type="GO" id="GO:0001671">
    <property type="term" value="F:ATPase activator activity"/>
    <property type="evidence" value="ECO:0007669"/>
    <property type="project" value="TreeGrafter"/>
</dbReference>
<dbReference type="PRINTS" id="PR00625">
    <property type="entry name" value="JDOMAIN"/>
</dbReference>
<dbReference type="PROSITE" id="PS50076">
    <property type="entry name" value="DNAJ_2"/>
    <property type="match status" value="1"/>
</dbReference>
<dbReference type="InterPro" id="IPR036671">
    <property type="entry name" value="DPH_MB_sf"/>
</dbReference>
<accession>A0A9N9ZZB9</accession>
<evidence type="ECO:0000313" key="8">
    <source>
        <dbReference type="Proteomes" id="UP001152759"/>
    </source>
</evidence>
<dbReference type="PANTHER" id="PTHR45255">
    <property type="entry name" value="DNAJ HOMOLOG SUBFAMILY C MEMBER 24"/>
    <property type="match status" value="1"/>
</dbReference>
<dbReference type="InterPro" id="IPR001623">
    <property type="entry name" value="DnaJ_domain"/>
</dbReference>
<evidence type="ECO:0000256" key="1">
    <source>
        <dbReference type="ARBA" id="ARBA00006169"/>
    </source>
</evidence>
<sequence length="143" mass="16239">MGESYYTILGVSENSSPEEIKKQYQNLALQYHPDKLSADQENDPAVKEKFLRITEAWETLRDPGKRRVYDSILLENALDDNSLKFDSVSYHSLNFVDSSHSTKCKCGGTYDVQRDDLDFSSSSCLYIPCSSCSLFIEIVKKST</sequence>
<keyword evidence="3" id="KW-0862">Zinc</keyword>
<dbReference type="Pfam" id="PF00226">
    <property type="entry name" value="DnaJ"/>
    <property type="match status" value="1"/>
</dbReference>
<dbReference type="SUPFAM" id="SSF46565">
    <property type="entry name" value="Chaperone J-domain"/>
    <property type="match status" value="1"/>
</dbReference>
<dbReference type="Gene3D" id="3.10.660.10">
    <property type="entry name" value="DPH Zinc finger"/>
    <property type="match status" value="1"/>
</dbReference>
<dbReference type="CDD" id="cd06257">
    <property type="entry name" value="DnaJ"/>
    <property type="match status" value="1"/>
</dbReference>
<evidence type="ECO:0000256" key="3">
    <source>
        <dbReference type="ARBA" id="ARBA00022833"/>
    </source>
</evidence>
<dbReference type="GO" id="GO:0008198">
    <property type="term" value="F:ferrous iron binding"/>
    <property type="evidence" value="ECO:0007669"/>
    <property type="project" value="TreeGrafter"/>
</dbReference>